<organism evidence="2 3">
    <name type="scientific">Mesobacillus stamsii</name>
    <dbReference type="NCBI Taxonomy" id="225347"/>
    <lineage>
        <taxon>Bacteria</taxon>
        <taxon>Bacillati</taxon>
        <taxon>Bacillota</taxon>
        <taxon>Bacilli</taxon>
        <taxon>Bacillales</taxon>
        <taxon>Bacillaceae</taxon>
        <taxon>Mesobacillus</taxon>
    </lineage>
</organism>
<dbReference type="EMBL" id="JAUSUN010000012">
    <property type="protein sequence ID" value="MDQ0414138.1"/>
    <property type="molecule type" value="Genomic_DNA"/>
</dbReference>
<evidence type="ECO:0000313" key="3">
    <source>
        <dbReference type="Proteomes" id="UP001242313"/>
    </source>
</evidence>
<name>A0ABU0FW39_9BACI</name>
<evidence type="ECO:0000313" key="2">
    <source>
        <dbReference type="EMBL" id="MDQ0414138.1"/>
    </source>
</evidence>
<reference evidence="2 3" key="1">
    <citation type="submission" date="2023-07" db="EMBL/GenBank/DDBJ databases">
        <title>Genomic Encyclopedia of Type Strains, Phase IV (KMG-IV): sequencing the most valuable type-strain genomes for metagenomic binning, comparative biology and taxonomic classification.</title>
        <authorList>
            <person name="Goeker M."/>
        </authorList>
    </citation>
    <scope>NUCLEOTIDE SEQUENCE [LARGE SCALE GENOMIC DNA]</scope>
    <source>
        <strain evidence="2 3">DSM 19598</strain>
    </source>
</reference>
<gene>
    <name evidence="2" type="ORF">J2S25_002345</name>
</gene>
<proteinExistence type="predicted"/>
<sequence length="63" mass="7076">MTVTYKGNMCPGKEETVVDGHKKGKHVPVKRGNGGSRAHKREICAREKREQRFTGTYKGNMCP</sequence>
<dbReference type="Proteomes" id="UP001242313">
    <property type="component" value="Unassembled WGS sequence"/>
</dbReference>
<comment type="caution">
    <text evidence="2">The sequence shown here is derived from an EMBL/GenBank/DDBJ whole genome shotgun (WGS) entry which is preliminary data.</text>
</comment>
<accession>A0ABU0FW39</accession>
<evidence type="ECO:0000256" key="1">
    <source>
        <dbReference type="SAM" id="MobiDB-lite"/>
    </source>
</evidence>
<protein>
    <submittedName>
        <fullName evidence="2">Uncharacterized protein</fullName>
    </submittedName>
</protein>
<feature type="region of interest" description="Disordered" evidence="1">
    <location>
        <begin position="16"/>
        <end position="40"/>
    </location>
</feature>
<keyword evidence="3" id="KW-1185">Reference proteome</keyword>